<proteinExistence type="predicted"/>
<dbReference type="AlphaFoldDB" id="A0A9P5U2S0"/>
<protein>
    <submittedName>
        <fullName evidence="2">Uncharacterized protein</fullName>
    </submittedName>
</protein>
<evidence type="ECO:0000256" key="1">
    <source>
        <dbReference type="SAM" id="MobiDB-lite"/>
    </source>
</evidence>
<dbReference type="Proteomes" id="UP000772434">
    <property type="component" value="Unassembled WGS sequence"/>
</dbReference>
<keyword evidence="3" id="KW-1185">Reference proteome</keyword>
<evidence type="ECO:0000313" key="3">
    <source>
        <dbReference type="Proteomes" id="UP000772434"/>
    </source>
</evidence>
<accession>A0A9P5U2S0</accession>
<comment type="caution">
    <text evidence="2">The sequence shown here is derived from an EMBL/GenBank/DDBJ whole genome shotgun (WGS) entry which is preliminary data.</text>
</comment>
<sequence length="200" mass="22358">MFNTYMAEATSLDKKYMHIDEKDKQRRGKGRGDEEEDRGFEREPAGAGELEGSGVEILKFNNGGDQQKEGSDLLCDAGYTHWVCDADANPEAETETKREEEEKEAPGPIFIFPLHDWAASPHPQVIPVMKVKTELKYKYSQAEKDGKLRHTPRIGKLRQTLHGAQARNPTDKGTYAWHSLQYGTRPEPGTSGLLACAKPA</sequence>
<evidence type="ECO:0000313" key="2">
    <source>
        <dbReference type="EMBL" id="KAF9064950.1"/>
    </source>
</evidence>
<dbReference type="EMBL" id="JADNRY010000111">
    <property type="protein sequence ID" value="KAF9064950.1"/>
    <property type="molecule type" value="Genomic_DNA"/>
</dbReference>
<gene>
    <name evidence="2" type="ORF">BDP27DRAFT_1366769</name>
</gene>
<name>A0A9P5U2S0_9AGAR</name>
<reference evidence="2" key="1">
    <citation type="submission" date="2020-11" db="EMBL/GenBank/DDBJ databases">
        <authorList>
            <consortium name="DOE Joint Genome Institute"/>
            <person name="Ahrendt S."/>
            <person name="Riley R."/>
            <person name="Andreopoulos W."/>
            <person name="Labutti K."/>
            <person name="Pangilinan J."/>
            <person name="Ruiz-Duenas F.J."/>
            <person name="Barrasa J.M."/>
            <person name="Sanchez-Garcia M."/>
            <person name="Camarero S."/>
            <person name="Miyauchi S."/>
            <person name="Serrano A."/>
            <person name="Linde D."/>
            <person name="Babiker R."/>
            <person name="Drula E."/>
            <person name="Ayuso-Fernandez I."/>
            <person name="Pacheco R."/>
            <person name="Padilla G."/>
            <person name="Ferreira P."/>
            <person name="Barriuso J."/>
            <person name="Kellner H."/>
            <person name="Castanera R."/>
            <person name="Alfaro M."/>
            <person name="Ramirez L."/>
            <person name="Pisabarro A.G."/>
            <person name="Kuo A."/>
            <person name="Tritt A."/>
            <person name="Lipzen A."/>
            <person name="He G."/>
            <person name="Yan M."/>
            <person name="Ng V."/>
            <person name="Cullen D."/>
            <person name="Martin F."/>
            <person name="Rosso M.-N."/>
            <person name="Henrissat B."/>
            <person name="Hibbett D."/>
            <person name="Martinez A.T."/>
            <person name="Grigoriev I.V."/>
        </authorList>
    </citation>
    <scope>NUCLEOTIDE SEQUENCE</scope>
    <source>
        <strain evidence="2">AH 40177</strain>
    </source>
</reference>
<feature type="region of interest" description="Disordered" evidence="1">
    <location>
        <begin position="16"/>
        <end position="54"/>
    </location>
</feature>
<organism evidence="2 3">
    <name type="scientific">Rhodocollybia butyracea</name>
    <dbReference type="NCBI Taxonomy" id="206335"/>
    <lineage>
        <taxon>Eukaryota</taxon>
        <taxon>Fungi</taxon>
        <taxon>Dikarya</taxon>
        <taxon>Basidiomycota</taxon>
        <taxon>Agaricomycotina</taxon>
        <taxon>Agaricomycetes</taxon>
        <taxon>Agaricomycetidae</taxon>
        <taxon>Agaricales</taxon>
        <taxon>Marasmiineae</taxon>
        <taxon>Omphalotaceae</taxon>
        <taxon>Rhodocollybia</taxon>
    </lineage>
</organism>